<dbReference type="RefSeq" id="WP_036085542.1">
    <property type="nucleotide sequence ID" value="NZ_CBCSHQ010000005.1"/>
</dbReference>
<dbReference type="InterPro" id="IPR001048">
    <property type="entry name" value="Asp/Glu/Uridylate_kinase"/>
</dbReference>
<evidence type="ECO:0000313" key="24">
    <source>
        <dbReference type="EMBL" id="MBC2372270.1"/>
    </source>
</evidence>
<dbReference type="EMBL" id="JAAROV010000001">
    <property type="protein sequence ID" value="MBC1315894.1"/>
    <property type="molecule type" value="Genomic_DNA"/>
</dbReference>
<evidence type="ECO:0000256" key="3">
    <source>
        <dbReference type="ARBA" id="ARBA00022650"/>
    </source>
</evidence>
<dbReference type="Proteomes" id="UP000546244">
    <property type="component" value="Unassembled WGS sequence"/>
</dbReference>
<evidence type="ECO:0000256" key="4">
    <source>
        <dbReference type="ARBA" id="ARBA00022679"/>
    </source>
</evidence>
<dbReference type="HAMAP" id="MF_00456">
    <property type="entry name" value="ProB"/>
    <property type="match status" value="1"/>
</dbReference>
<proteinExistence type="inferred from homology"/>
<dbReference type="InterPro" id="IPR041739">
    <property type="entry name" value="G5K_ProB"/>
</dbReference>
<dbReference type="PANTHER" id="PTHR43654:SF1">
    <property type="entry name" value="ISOPENTENYL PHOSPHATE KINASE"/>
    <property type="match status" value="1"/>
</dbReference>
<feature type="binding site" evidence="8">
    <location>
        <begin position="219"/>
        <end position="225"/>
    </location>
    <ligand>
        <name>ATP</name>
        <dbReference type="ChEBI" id="CHEBI:30616"/>
    </ligand>
</feature>
<dbReference type="Proteomes" id="UP000541955">
    <property type="component" value="Unassembled WGS sequence"/>
</dbReference>
<name>A0A099WB39_9LIST</name>
<gene>
    <name evidence="8 11" type="primary">proB</name>
    <name evidence="10" type="ORF">EP57_07600</name>
    <name evidence="12" type="ORF">HB759_04150</name>
    <name evidence="11" type="ORF">HB811_03825</name>
    <name evidence="13" type="ORF">HB902_11945</name>
    <name evidence="24" type="ORF">HBP98_09685</name>
    <name evidence="14" type="ORF">HCA46_02080</name>
    <name evidence="15" type="ORF">HCA52_07485</name>
    <name evidence="16" type="ORF">HCA55_05880</name>
    <name evidence="17" type="ORF">HCA78_11155</name>
    <name evidence="18" type="ORF">HCB06_03805</name>
    <name evidence="19" type="ORF">HCB27_08390</name>
    <name evidence="20" type="ORF">HCB35_15805</name>
    <name evidence="21" type="ORF">HCB69_10240</name>
    <name evidence="22" type="ORF">HCC36_15225</name>
    <name evidence="23" type="ORF">HCJ81_07515</name>
</gene>
<feature type="binding site" evidence="8">
    <location>
        <position position="141"/>
    </location>
    <ligand>
        <name>substrate</name>
    </ligand>
</feature>
<dbReference type="Proteomes" id="UP000547643">
    <property type="component" value="Unassembled WGS sequence"/>
</dbReference>
<dbReference type="InterPro" id="IPR011529">
    <property type="entry name" value="Glu_5kinase"/>
</dbReference>
<evidence type="ECO:0000313" key="15">
    <source>
        <dbReference type="EMBL" id="MBC1793258.1"/>
    </source>
</evidence>
<dbReference type="EMBL" id="JAARVD010000003">
    <property type="protein sequence ID" value="MBC1796244.1"/>
    <property type="molecule type" value="Genomic_DNA"/>
</dbReference>
<keyword evidence="7 8" id="KW-0067">ATP-binding</keyword>
<dbReference type="EMBL" id="JNFA01000019">
    <property type="protein sequence ID" value="KGL41698.1"/>
    <property type="molecule type" value="Genomic_DNA"/>
</dbReference>
<dbReference type="AlphaFoldDB" id="A0A099WB39"/>
<dbReference type="InterPro" id="IPR001057">
    <property type="entry name" value="Glu/AcGlu_kinase"/>
</dbReference>
<dbReference type="Proteomes" id="UP000565628">
    <property type="component" value="Unassembled WGS sequence"/>
</dbReference>
<dbReference type="Proteomes" id="UP000029844">
    <property type="component" value="Unassembled WGS sequence"/>
</dbReference>
<dbReference type="PROSITE" id="PS00902">
    <property type="entry name" value="GLUTAMATE_5_KINASE"/>
    <property type="match status" value="1"/>
</dbReference>
<dbReference type="PRINTS" id="PR00474">
    <property type="entry name" value="GLU5KINASE"/>
</dbReference>
<evidence type="ECO:0000313" key="34">
    <source>
        <dbReference type="Proteomes" id="UP000546806"/>
    </source>
</evidence>
<evidence type="ECO:0000313" key="39">
    <source>
        <dbReference type="Proteomes" id="UP000585696"/>
    </source>
</evidence>
<dbReference type="EMBL" id="JAARYD010000004">
    <property type="protein sequence ID" value="MBC2176632.1"/>
    <property type="molecule type" value="Genomic_DNA"/>
</dbReference>
<dbReference type="EMBL" id="JAARZS010000024">
    <property type="protein sequence ID" value="MBC2284757.1"/>
    <property type="molecule type" value="Genomic_DNA"/>
</dbReference>
<evidence type="ECO:0000256" key="7">
    <source>
        <dbReference type="ARBA" id="ARBA00022840"/>
    </source>
</evidence>
<evidence type="ECO:0000313" key="10">
    <source>
        <dbReference type="EMBL" id="KGL41698.1"/>
    </source>
</evidence>
<dbReference type="GO" id="GO:0055129">
    <property type="term" value="P:L-proline biosynthetic process"/>
    <property type="evidence" value="ECO:0007669"/>
    <property type="project" value="UniProtKB-UniRule"/>
</dbReference>
<evidence type="ECO:0000313" key="19">
    <source>
        <dbReference type="EMBL" id="MBC2176632.1"/>
    </source>
</evidence>
<evidence type="ECO:0000313" key="25">
    <source>
        <dbReference type="Proteomes" id="UP000029844"/>
    </source>
</evidence>
<dbReference type="Proteomes" id="UP000543379">
    <property type="component" value="Unassembled WGS sequence"/>
</dbReference>
<dbReference type="EMBL" id="JAARWW010000005">
    <property type="protein sequence ID" value="MBC2004328.1"/>
    <property type="molecule type" value="Genomic_DNA"/>
</dbReference>
<dbReference type="EMBL" id="JAASWV010000008">
    <property type="protein sequence ID" value="MBC2310733.1"/>
    <property type="molecule type" value="Genomic_DNA"/>
</dbReference>
<feature type="domain" description="Aspartate/glutamate/uridylate kinase" evidence="9">
    <location>
        <begin position="9"/>
        <end position="243"/>
    </location>
</feature>
<dbReference type="InterPro" id="IPR005715">
    <property type="entry name" value="Glu_5kinase/COase_Synthase"/>
</dbReference>
<evidence type="ECO:0000256" key="8">
    <source>
        <dbReference type="HAMAP-Rule" id="MF_00456"/>
    </source>
</evidence>
<dbReference type="Proteomes" id="UP000529446">
    <property type="component" value="Unassembled WGS sequence"/>
</dbReference>
<dbReference type="Proteomes" id="UP000539064">
    <property type="component" value="Unassembled WGS sequence"/>
</dbReference>
<evidence type="ECO:0000313" key="28">
    <source>
        <dbReference type="Proteomes" id="UP000539064"/>
    </source>
</evidence>
<evidence type="ECO:0000313" key="23">
    <source>
        <dbReference type="EMBL" id="MBC2310733.1"/>
    </source>
</evidence>
<dbReference type="Proteomes" id="UP000532866">
    <property type="component" value="Unassembled WGS sequence"/>
</dbReference>
<reference evidence="10 25" key="1">
    <citation type="submission" date="2014-05" db="EMBL/GenBank/DDBJ databases">
        <title>Novel Listeriaceae from food processing environments.</title>
        <authorList>
            <person name="den Bakker H.C."/>
        </authorList>
    </citation>
    <scope>NUCLEOTIDE SEQUENCE [LARGE SCALE GENOMIC DNA]</scope>
    <source>
        <strain evidence="10 25">FSL A5-0281</strain>
    </source>
</reference>
<dbReference type="Proteomes" id="UP000585696">
    <property type="component" value="Unassembled WGS sequence"/>
</dbReference>
<evidence type="ECO:0000313" key="37">
    <source>
        <dbReference type="Proteomes" id="UP000553016"/>
    </source>
</evidence>
<dbReference type="PANTHER" id="PTHR43654">
    <property type="entry name" value="GLUTAMATE 5-KINASE"/>
    <property type="match status" value="1"/>
</dbReference>
<dbReference type="EMBL" id="JAAROL010000001">
    <property type="protein sequence ID" value="MBC1331135.1"/>
    <property type="molecule type" value="Genomic_DNA"/>
</dbReference>
<evidence type="ECO:0000313" key="12">
    <source>
        <dbReference type="EMBL" id="MBC1331135.1"/>
    </source>
</evidence>
<dbReference type="EMBL" id="JAARVG010000005">
    <property type="protein sequence ID" value="MBC1793258.1"/>
    <property type="molecule type" value="Genomic_DNA"/>
</dbReference>
<comment type="pathway">
    <text evidence="8">Amino-acid biosynthesis; L-proline biosynthesis; L-glutamate 5-semialdehyde from L-glutamate: step 1/2.</text>
</comment>
<dbReference type="Proteomes" id="UP000548082">
    <property type="component" value="Unassembled WGS sequence"/>
</dbReference>
<dbReference type="GO" id="GO:0005524">
    <property type="term" value="F:ATP binding"/>
    <property type="evidence" value="ECO:0007669"/>
    <property type="project" value="UniProtKB-KW"/>
</dbReference>
<sequence length="275" mass="30043">MRASLKNCKRIVIKVGTSTLMYPNGNVNLRTIEKLAMVLSDLCNEGKEVVLVSSGAIGVGCHKLQLPTRPTEMPDLQAIAAVGQSELMNIYNKFFGEYGYTVGQVLLTRDVIDYPTSRKNVINTFNKLLENRIIPIVNENDTVAIEEIEHLTKFGDNDRLSAIVLEVIQADLLIMLSDIDGFYDSNPTENPDSKMFTEIHQITPELQSLAGGKGSAFGTGGMFTKLAAADKVLKNDSKMVLTNGNQPAIIFDIMNGKNIGTLFAKEALVKGETGQ</sequence>
<evidence type="ECO:0000313" key="29">
    <source>
        <dbReference type="Proteomes" id="UP000541735"/>
    </source>
</evidence>
<dbReference type="InterPro" id="IPR019797">
    <property type="entry name" value="Glutamate_5-kinase_CS"/>
</dbReference>
<organism evidence="10 25">
    <name type="scientific">Listeria booriae</name>
    <dbReference type="NCBI Taxonomy" id="1552123"/>
    <lineage>
        <taxon>Bacteria</taxon>
        <taxon>Bacillati</taxon>
        <taxon>Bacillota</taxon>
        <taxon>Bacilli</taxon>
        <taxon>Bacillales</taxon>
        <taxon>Listeriaceae</taxon>
        <taxon>Listeria</taxon>
    </lineage>
</organism>
<dbReference type="OrthoDB" id="9804434at2"/>
<evidence type="ECO:0000313" key="30">
    <source>
        <dbReference type="Proteomes" id="UP000541955"/>
    </source>
</evidence>
<evidence type="ECO:0000256" key="6">
    <source>
        <dbReference type="ARBA" id="ARBA00022777"/>
    </source>
</evidence>
<dbReference type="Proteomes" id="UP000546806">
    <property type="component" value="Unassembled WGS sequence"/>
</dbReference>
<comment type="catalytic activity">
    <reaction evidence="8">
        <text>L-glutamate + ATP = L-glutamyl 5-phosphate + ADP</text>
        <dbReference type="Rhea" id="RHEA:14877"/>
        <dbReference type="ChEBI" id="CHEBI:29985"/>
        <dbReference type="ChEBI" id="CHEBI:30616"/>
        <dbReference type="ChEBI" id="CHEBI:58274"/>
        <dbReference type="ChEBI" id="CHEBI:456216"/>
        <dbReference type="EC" id="2.7.2.11"/>
    </reaction>
</comment>
<dbReference type="Pfam" id="PF00696">
    <property type="entry name" value="AA_kinase"/>
    <property type="match status" value="1"/>
</dbReference>
<evidence type="ECO:0000256" key="5">
    <source>
        <dbReference type="ARBA" id="ARBA00022741"/>
    </source>
</evidence>
<dbReference type="EMBL" id="JAARZT010000037">
    <property type="protein sequence ID" value="MBC2294588.1"/>
    <property type="molecule type" value="Genomic_DNA"/>
</dbReference>
<evidence type="ECO:0000313" key="14">
    <source>
        <dbReference type="EMBL" id="MBC1777612.1"/>
    </source>
</evidence>
<feature type="binding site" evidence="8">
    <location>
        <begin position="177"/>
        <end position="178"/>
    </location>
    <ligand>
        <name>ATP</name>
        <dbReference type="ChEBI" id="CHEBI:30616"/>
    </ligand>
</feature>
<dbReference type="eggNOG" id="COG0263">
    <property type="taxonomic scope" value="Bacteria"/>
</dbReference>
<feature type="binding site" evidence="8">
    <location>
        <position position="14"/>
    </location>
    <ligand>
        <name>ATP</name>
        <dbReference type="ChEBI" id="CHEBI:30616"/>
    </ligand>
</feature>
<keyword evidence="4 8" id="KW-0808">Transferase</keyword>
<dbReference type="CDD" id="cd04242">
    <property type="entry name" value="AAK_G5K_ProB"/>
    <property type="match status" value="1"/>
</dbReference>
<keyword evidence="3 8" id="KW-0641">Proline biosynthesis</keyword>
<reference evidence="26 27" key="2">
    <citation type="submission" date="2020-03" db="EMBL/GenBank/DDBJ databases">
        <title>Soil Listeria distribution.</title>
        <authorList>
            <person name="Liao J."/>
            <person name="Wiedmann M."/>
        </authorList>
    </citation>
    <scope>NUCLEOTIDE SEQUENCE [LARGE SCALE GENOMIC DNA]</scope>
    <source>
        <strain evidence="23 38">FSL L7-0039</strain>
        <strain evidence="22 31">FSL L7-0051</strain>
        <strain evidence="21 39">FSL L7-0054</strain>
        <strain evidence="20 37">FSL L7-0149</strain>
        <strain evidence="19 29">FSL L7-0259</strain>
        <strain evidence="18 26">FSL L7-0360</strain>
        <strain evidence="17 34">FSL L7-0435</strain>
        <strain evidence="15 28">FSL L7-0978</strain>
        <strain evidence="16 36">FSL L7-0990</strain>
        <strain evidence="14 35">FSL L7-1017</strain>
        <strain evidence="13 30">FSL L7-1387</strain>
        <strain evidence="11 32">FSL L7-1816</strain>
        <strain evidence="12 27">FSL L7-1833</strain>
        <strain evidence="24 33">FSL L7-1850</strain>
    </source>
</reference>
<evidence type="ECO:0000313" key="36">
    <source>
        <dbReference type="Proteomes" id="UP000548082"/>
    </source>
</evidence>
<feature type="binding site" evidence="8">
    <location>
        <position position="54"/>
    </location>
    <ligand>
        <name>substrate</name>
    </ligand>
</feature>
<evidence type="ECO:0000259" key="9">
    <source>
        <dbReference type="Pfam" id="PF00696"/>
    </source>
</evidence>
<evidence type="ECO:0000313" key="35">
    <source>
        <dbReference type="Proteomes" id="UP000547643"/>
    </source>
</evidence>
<evidence type="ECO:0000313" key="18">
    <source>
        <dbReference type="EMBL" id="MBC2115736.1"/>
    </source>
</evidence>
<dbReference type="GO" id="GO:0005829">
    <property type="term" value="C:cytosol"/>
    <property type="evidence" value="ECO:0007669"/>
    <property type="project" value="TreeGrafter"/>
</dbReference>
<dbReference type="FunFam" id="3.40.1160.10:FF:000018">
    <property type="entry name" value="Glutamate 5-kinase"/>
    <property type="match status" value="1"/>
</dbReference>
<keyword evidence="1 8" id="KW-0963">Cytoplasm</keyword>
<dbReference type="Proteomes" id="UP000541735">
    <property type="component" value="Unassembled WGS sequence"/>
</dbReference>
<evidence type="ECO:0000313" key="38">
    <source>
        <dbReference type="Proteomes" id="UP000565628"/>
    </source>
</evidence>
<dbReference type="STRING" id="1552123.EP57_07600"/>
<keyword evidence="5 8" id="KW-0547">Nucleotide-binding</keyword>
<comment type="subcellular location">
    <subcellularLocation>
        <location evidence="8">Cytoplasm</location>
    </subcellularLocation>
</comment>
<evidence type="ECO:0000313" key="26">
    <source>
        <dbReference type="Proteomes" id="UP000529446"/>
    </source>
</evidence>
<comment type="function">
    <text evidence="8">Catalyzes the transfer of a phosphate group to glutamate to form L-glutamate 5-phosphate.</text>
</comment>
<evidence type="ECO:0000313" key="13">
    <source>
        <dbReference type="EMBL" id="MBC1562786.1"/>
    </source>
</evidence>
<feature type="binding site" evidence="8">
    <location>
        <position position="157"/>
    </location>
    <ligand>
        <name>substrate</name>
    </ligand>
</feature>
<evidence type="ECO:0000313" key="31">
    <source>
        <dbReference type="Proteomes" id="UP000543005"/>
    </source>
</evidence>
<dbReference type="Proteomes" id="UP000553016">
    <property type="component" value="Unassembled WGS sequence"/>
</dbReference>
<dbReference type="UniPathway" id="UPA00098">
    <property type="reaction ID" value="UER00359"/>
</dbReference>
<evidence type="ECO:0000256" key="2">
    <source>
        <dbReference type="ARBA" id="ARBA00022605"/>
    </source>
</evidence>
<dbReference type="SUPFAM" id="SSF53633">
    <property type="entry name" value="Carbamate kinase-like"/>
    <property type="match status" value="1"/>
</dbReference>
<dbReference type="EMBL" id="JAARUV010000001">
    <property type="protein sequence ID" value="MBC1777612.1"/>
    <property type="molecule type" value="Genomic_DNA"/>
</dbReference>
<evidence type="ECO:0000313" key="11">
    <source>
        <dbReference type="EMBL" id="MBC1315894.1"/>
    </source>
</evidence>
<dbReference type="InterPro" id="IPR036393">
    <property type="entry name" value="AceGlu_kinase-like_sf"/>
</dbReference>
<dbReference type="EMBL" id="JAARRW010000004">
    <property type="protein sequence ID" value="MBC1562786.1"/>
    <property type="molecule type" value="Genomic_DNA"/>
</dbReference>
<dbReference type="EMBL" id="JAARMV010000002">
    <property type="protein sequence ID" value="MBC2372270.1"/>
    <property type="molecule type" value="Genomic_DNA"/>
</dbReference>
<evidence type="ECO:0000313" key="21">
    <source>
        <dbReference type="EMBL" id="MBC2284757.1"/>
    </source>
</evidence>
<dbReference type="EC" id="2.7.2.11" evidence="8"/>
<evidence type="ECO:0000313" key="32">
    <source>
        <dbReference type="Proteomes" id="UP000543379"/>
    </source>
</evidence>
<dbReference type="EMBL" id="JAARZA010000008">
    <property type="protein sequence ID" value="MBC2241941.1"/>
    <property type="molecule type" value="Genomic_DNA"/>
</dbReference>
<evidence type="ECO:0000313" key="16">
    <source>
        <dbReference type="EMBL" id="MBC1796244.1"/>
    </source>
</evidence>
<dbReference type="GeneID" id="58717241"/>
<keyword evidence="2 8" id="KW-0028">Amino-acid biosynthesis</keyword>
<evidence type="ECO:0000313" key="20">
    <source>
        <dbReference type="EMBL" id="MBC2241941.1"/>
    </source>
</evidence>
<dbReference type="GO" id="GO:0004349">
    <property type="term" value="F:glutamate 5-kinase activity"/>
    <property type="evidence" value="ECO:0007669"/>
    <property type="project" value="UniProtKB-UniRule"/>
</dbReference>
<evidence type="ECO:0000313" key="33">
    <source>
        <dbReference type="Proteomes" id="UP000546244"/>
    </source>
</evidence>
<dbReference type="NCBIfam" id="TIGR01027">
    <property type="entry name" value="proB"/>
    <property type="match status" value="1"/>
</dbReference>
<dbReference type="PIRSF" id="PIRSF000729">
    <property type="entry name" value="GK"/>
    <property type="match status" value="1"/>
</dbReference>
<dbReference type="Gene3D" id="3.40.1160.10">
    <property type="entry name" value="Acetylglutamate kinase-like"/>
    <property type="match status" value="1"/>
</dbReference>
<comment type="similarity">
    <text evidence="8">Belongs to the glutamate 5-kinase family.</text>
</comment>
<comment type="caution">
    <text evidence="10">The sequence shown here is derived from an EMBL/GenBank/DDBJ whole genome shotgun (WGS) entry which is preliminary data.</text>
</comment>
<accession>A0A099WB39</accession>
<evidence type="ECO:0000313" key="27">
    <source>
        <dbReference type="Proteomes" id="UP000532866"/>
    </source>
</evidence>
<evidence type="ECO:0000256" key="1">
    <source>
        <dbReference type="ARBA" id="ARBA00022490"/>
    </source>
</evidence>
<keyword evidence="6 8" id="KW-0418">Kinase</keyword>
<evidence type="ECO:0000313" key="22">
    <source>
        <dbReference type="EMBL" id="MBC2294588.1"/>
    </source>
</evidence>
<protein>
    <recommendedName>
        <fullName evidence="8">Glutamate 5-kinase</fullName>
        <ecNumber evidence="8">2.7.2.11</ecNumber>
    </recommendedName>
    <alternativeName>
        <fullName evidence="8">Gamma-glutamyl kinase</fullName>
        <shortName evidence="8">GK</shortName>
    </alternativeName>
</protein>
<dbReference type="Proteomes" id="UP000543005">
    <property type="component" value="Unassembled WGS sequence"/>
</dbReference>
<dbReference type="EMBL" id="JAARXI010000002">
    <property type="protein sequence ID" value="MBC2115736.1"/>
    <property type="molecule type" value="Genomic_DNA"/>
</dbReference>
<evidence type="ECO:0000313" key="17">
    <source>
        <dbReference type="EMBL" id="MBC2004328.1"/>
    </source>
</evidence>
<keyword evidence="25" id="KW-1185">Reference proteome</keyword>